<keyword evidence="8" id="KW-1185">Reference proteome</keyword>
<dbReference type="InterPro" id="IPR003661">
    <property type="entry name" value="HisK_dim/P_dom"/>
</dbReference>
<evidence type="ECO:0000313" key="8">
    <source>
        <dbReference type="Proteomes" id="UP000067626"/>
    </source>
</evidence>
<dbReference type="SMART" id="SM00387">
    <property type="entry name" value="HATPase_c"/>
    <property type="match status" value="1"/>
</dbReference>
<dbReference type="RefSeq" id="WP_050430620.1">
    <property type="nucleotide sequence ID" value="NZ_CP012159.1"/>
</dbReference>
<comment type="catalytic activity">
    <reaction evidence="1">
        <text>ATP + protein L-histidine = ADP + protein N-phospho-L-histidine.</text>
        <dbReference type="EC" id="2.7.13.3"/>
    </reaction>
</comment>
<dbReference type="PROSITE" id="PS50109">
    <property type="entry name" value="HIS_KIN"/>
    <property type="match status" value="1"/>
</dbReference>
<feature type="domain" description="Protein kinase" evidence="5">
    <location>
        <begin position="6"/>
        <end position="266"/>
    </location>
</feature>
<proteinExistence type="predicted"/>
<organism evidence="7 8">
    <name type="scientific">Chondromyces crocatus</name>
    <dbReference type="NCBI Taxonomy" id="52"/>
    <lineage>
        <taxon>Bacteria</taxon>
        <taxon>Pseudomonadati</taxon>
        <taxon>Myxococcota</taxon>
        <taxon>Polyangia</taxon>
        <taxon>Polyangiales</taxon>
        <taxon>Polyangiaceae</taxon>
        <taxon>Chondromyces</taxon>
    </lineage>
</organism>
<dbReference type="InterPro" id="IPR003018">
    <property type="entry name" value="GAF"/>
</dbReference>
<dbReference type="SUPFAM" id="SSF52540">
    <property type="entry name" value="P-loop containing nucleoside triphosphate hydrolases"/>
    <property type="match status" value="1"/>
</dbReference>
<dbReference type="PATRIC" id="fig|52.7.peg.2762"/>
<dbReference type="Proteomes" id="UP000067626">
    <property type="component" value="Chromosome"/>
</dbReference>
<dbReference type="GO" id="GO:0000155">
    <property type="term" value="F:phosphorelay sensor kinase activity"/>
    <property type="evidence" value="ECO:0007669"/>
    <property type="project" value="InterPro"/>
</dbReference>
<dbReference type="InterPro" id="IPR053159">
    <property type="entry name" value="Hybrid_Histidine_Kinase"/>
</dbReference>
<dbReference type="STRING" id="52.CMC5_025390"/>
<feature type="coiled-coil region" evidence="4">
    <location>
        <begin position="1481"/>
        <end position="1515"/>
    </location>
</feature>
<protein>
    <recommendedName>
        <fullName evidence="2">histidine kinase</fullName>
        <ecNumber evidence="2">2.7.13.3</ecNumber>
    </recommendedName>
</protein>
<dbReference type="InterPro" id="IPR011009">
    <property type="entry name" value="Kinase-like_dom_sf"/>
</dbReference>
<dbReference type="SUPFAM" id="SSF55874">
    <property type="entry name" value="ATPase domain of HSP90 chaperone/DNA topoisomerase II/histidine kinase"/>
    <property type="match status" value="1"/>
</dbReference>
<dbReference type="EC" id="2.7.13.3" evidence="2"/>
<dbReference type="Pfam" id="PF01590">
    <property type="entry name" value="GAF"/>
    <property type="match status" value="1"/>
</dbReference>
<evidence type="ECO:0000259" key="5">
    <source>
        <dbReference type="PROSITE" id="PS50011"/>
    </source>
</evidence>
<dbReference type="PROSITE" id="PS50011">
    <property type="entry name" value="PROTEIN_KINASE_DOM"/>
    <property type="match status" value="1"/>
</dbReference>
<dbReference type="SUPFAM" id="SSF55781">
    <property type="entry name" value="GAF domain-like"/>
    <property type="match status" value="1"/>
</dbReference>
<dbReference type="InterPro" id="IPR029016">
    <property type="entry name" value="GAF-like_dom_sf"/>
</dbReference>
<keyword evidence="4" id="KW-0175">Coiled coil</keyword>
<dbReference type="Gene3D" id="1.10.287.130">
    <property type="match status" value="1"/>
</dbReference>
<feature type="domain" description="Histidine kinase" evidence="6">
    <location>
        <begin position="1531"/>
        <end position="1775"/>
    </location>
</feature>
<dbReference type="Gene3D" id="1.10.510.10">
    <property type="entry name" value="Transferase(Phosphotransferase) domain 1"/>
    <property type="match status" value="1"/>
</dbReference>
<dbReference type="CDD" id="cd00082">
    <property type="entry name" value="HisKA"/>
    <property type="match status" value="1"/>
</dbReference>
<dbReference type="InterPro" id="IPR036890">
    <property type="entry name" value="HATPase_C_sf"/>
</dbReference>
<dbReference type="GO" id="GO:0005524">
    <property type="term" value="F:ATP binding"/>
    <property type="evidence" value="ECO:0007669"/>
    <property type="project" value="InterPro"/>
</dbReference>
<accession>A0A0K1ECT9</accession>
<keyword evidence="3" id="KW-0597">Phosphoprotein</keyword>
<name>A0A0K1ECT9_CHOCO</name>
<dbReference type="CDD" id="cd14014">
    <property type="entry name" value="STKc_PknB_like"/>
    <property type="match status" value="1"/>
</dbReference>
<dbReference type="Pfam" id="PF02518">
    <property type="entry name" value="HATPase_c"/>
    <property type="match status" value="1"/>
</dbReference>
<dbReference type="InterPro" id="IPR000719">
    <property type="entry name" value="Prot_kinase_dom"/>
</dbReference>
<dbReference type="PRINTS" id="PR00344">
    <property type="entry name" value="BCTRLSENSOR"/>
</dbReference>
<dbReference type="SMART" id="SM00388">
    <property type="entry name" value="HisKA"/>
    <property type="match status" value="1"/>
</dbReference>
<dbReference type="PANTHER" id="PTHR43642:SF1">
    <property type="entry name" value="HYBRID SIGNAL TRANSDUCTION HISTIDINE KINASE G"/>
    <property type="match status" value="1"/>
</dbReference>
<dbReference type="SUPFAM" id="SSF56112">
    <property type="entry name" value="Protein kinase-like (PK-like)"/>
    <property type="match status" value="1"/>
</dbReference>
<gene>
    <name evidence="7" type="ORF">CMC5_025390</name>
</gene>
<dbReference type="Gene3D" id="3.40.50.300">
    <property type="entry name" value="P-loop containing nucleotide triphosphate hydrolases"/>
    <property type="match status" value="1"/>
</dbReference>
<dbReference type="SMART" id="SM00065">
    <property type="entry name" value="GAF"/>
    <property type="match status" value="1"/>
</dbReference>
<dbReference type="InterPro" id="IPR004358">
    <property type="entry name" value="Sig_transdc_His_kin-like_C"/>
</dbReference>
<dbReference type="InterPro" id="IPR027417">
    <property type="entry name" value="P-loop_NTPase"/>
</dbReference>
<evidence type="ECO:0000256" key="2">
    <source>
        <dbReference type="ARBA" id="ARBA00012438"/>
    </source>
</evidence>
<dbReference type="InterPro" id="IPR036097">
    <property type="entry name" value="HisK_dim/P_sf"/>
</dbReference>
<evidence type="ECO:0000256" key="3">
    <source>
        <dbReference type="ARBA" id="ARBA00022553"/>
    </source>
</evidence>
<dbReference type="SUPFAM" id="SSF47384">
    <property type="entry name" value="Homodimeric domain of signal transducing histidine kinase"/>
    <property type="match status" value="1"/>
</dbReference>
<sequence length="1775" mass="195506">MEICGCDVLERVREGSRTTTYRARRRSDGLAVLLKVLREPTPSQAQLATLRHEETILGELDIDGVLRCHGIVEEGGRAALLLEDFTGSPLDALGVAGSLPIARVVTLAIDVVGILEAIHQRGVVHRDLTPATIAMRSGDETIKFIDFGLASLLPEHGSTFTSPGGLQGSLAYMAPEQTGRMNRPIDYRADYYSLGVTLFELLTGHLPFTSGDGIELVHAHIARQPPSPRLSTPEVPEVLAAIVLKLMAKSAEGRYQSAQGIRADLARCLEQLQKDGDIAPFSIARRDRPTTFKLPQKLYGRDADVQTLLTAFEHSLRGVVLMLVSGPSGIGKTSLIREVYRPITVRRGYFIAGKFDQYRHEDPHAALKQALRELSDQLLAESEEHVLEFQKRARDTLGSHARILTELCPSLARLLGEHPEMPTLSHPENLYRFNRAVTGFLASVATPEHPLCVFFDDLQWANADALKLLEHLSRVEQDLALLIIGAHRDEEILDAQALALALRAIEARGARVERVCLSPLGLPELKEMVADTLSIPREAGEPLAELLLSRTAGNPFFVREFFTSLHADGAIEAHDDGYRWSVDRMRAHGVTDNLVDLMTARLRQLCPETRELLLFAACLGSVFELGTLALVSGRSIDEVSHTSWPAVIEGLIFLVPQSASVAQMIEVGPLLKGRFAHDRIQQATLSMVGAKARARLARTIGRQLAQAEGSEGQSHRLLDIVGLLNEGRIAIDDRHELLDLAALNLRAARKARDNAAAQQALSYGRAGILLIEEGDWSDHYELTRDLYMTALEAAIACGDIEAARELSEVARPRLQGLLDEVRQLSLDGQVLFSQQRVTEALRTYLAALARLGCELPQDPTPEEVEREIQRNLRSLKAHSVEELEGLSECRNPVDCTAMFLLSQIISSSGTGGASVYPIAVCQLVAMSLRCGVGRHTSFGYALFGSLLLARNEIDEACRLGHVALRIADRSANCEFRSQTYYVAGYHLVHVERHLRDLAEMLSNTHRFALEAGSLFFSAAAAQGLCLARFLSGEDLSPLLADMEGYARLCERLQQPMVCDWLRLYIQVSLNLIGKTGDLTMLRGPAYVEAERVPHQRATGDAGGMSHYHFCKMLLHYLFGEHDHAAASADTLASYPVGSEHSLAATFIAFIQSLSYLALYERAENGDRERKLGFVAQSLVKIEQWCKHHPPNYEHKLLLISAERARVLGDHEAARAAFTRGTELADRSGYRHEAAIGHELAGRFYILRGEHKLARKHLRDAHEGFLRWGAVTKARQLEREYPGVVPLVAAGMSSGSTATETGGRELDFDVLDLVSVLNASQDLSREIELDRLLARLMQILLETSGATVGYLLMEQGKKWVIEGEKAVTQENAIVLKSIPVAELMARGHRGLPASIIHYVARSQESLVVDDASADPRFSGDPCTIRNAIGSVLCFPLGRPGGRRGLVYLENSLLKGAFTPARIRILQMLSTQAVISIENAALYNTLEQRVESRTSELRKKNEELATALTHLRETQDRMFVQERLASLGSLAAGIAHELRNPLNFVNNFARFAAALVDEIHDGLLPSGRVSSAGRFARLDEALEDLKVNVTKIGEHGRRMDGIIRSMLDHSRDDRGARQWVDLNTLVETYVNIGYQGSRARTSTGEIAIEMTLDPSIGLVSIVPQEVSRVIINLVDNACYAVTQRAGECPLGFEPRIEVITRNEEDCCEIRIRDNGSGVPRDIRARIFDPFFTTKPPGEGTGLGLSICHTIVTEGNGGLLRCESEEGIFAEFIVRLPK</sequence>
<dbReference type="Gene3D" id="3.30.565.10">
    <property type="entry name" value="Histidine kinase-like ATPase, C-terminal domain"/>
    <property type="match status" value="1"/>
</dbReference>
<dbReference type="InterPro" id="IPR041664">
    <property type="entry name" value="AAA_16"/>
</dbReference>
<dbReference type="Gene3D" id="3.30.450.40">
    <property type="match status" value="1"/>
</dbReference>
<dbReference type="InterPro" id="IPR003594">
    <property type="entry name" value="HATPase_dom"/>
</dbReference>
<dbReference type="EMBL" id="CP012159">
    <property type="protein sequence ID" value="AKT38393.1"/>
    <property type="molecule type" value="Genomic_DNA"/>
</dbReference>
<dbReference type="Pfam" id="PF13191">
    <property type="entry name" value="AAA_16"/>
    <property type="match status" value="1"/>
</dbReference>
<reference evidence="7 8" key="1">
    <citation type="submission" date="2015-07" db="EMBL/GenBank/DDBJ databases">
        <title>Genome analysis of myxobacterium Chondromyces crocatus Cm c5 reveals a high potential for natural compound synthesis and the genetic basis for the loss of fruiting body formation.</title>
        <authorList>
            <person name="Zaburannyi N."/>
            <person name="Bunk B."/>
            <person name="Maier J."/>
            <person name="Overmann J."/>
            <person name="Mueller R."/>
        </authorList>
    </citation>
    <scope>NUCLEOTIDE SEQUENCE [LARGE SCALE GENOMIC DNA]</scope>
    <source>
        <strain evidence="7 8">Cm c5</strain>
    </source>
</reference>
<dbReference type="Pfam" id="PF00069">
    <property type="entry name" value="Pkinase"/>
    <property type="match status" value="1"/>
</dbReference>
<evidence type="ECO:0000256" key="4">
    <source>
        <dbReference type="SAM" id="Coils"/>
    </source>
</evidence>
<dbReference type="PANTHER" id="PTHR43642">
    <property type="entry name" value="HYBRID SIGNAL TRANSDUCTION HISTIDINE KINASE G"/>
    <property type="match status" value="1"/>
</dbReference>
<evidence type="ECO:0000256" key="1">
    <source>
        <dbReference type="ARBA" id="ARBA00000085"/>
    </source>
</evidence>
<dbReference type="InterPro" id="IPR005467">
    <property type="entry name" value="His_kinase_dom"/>
</dbReference>
<evidence type="ECO:0000313" key="7">
    <source>
        <dbReference type="EMBL" id="AKT38393.1"/>
    </source>
</evidence>
<dbReference type="KEGG" id="ccro:CMC5_025390"/>
<evidence type="ECO:0000259" key="6">
    <source>
        <dbReference type="PROSITE" id="PS50109"/>
    </source>
</evidence>